<keyword evidence="1" id="KW-0732">Signal</keyword>
<feature type="chain" id="PRO_5008632485" description="Sugar-binding protein" evidence="1">
    <location>
        <begin position="21"/>
        <end position="323"/>
    </location>
</feature>
<evidence type="ECO:0008006" key="4">
    <source>
        <dbReference type="Google" id="ProtNLM"/>
    </source>
</evidence>
<dbReference type="RefSeq" id="WP_065609712.1">
    <property type="nucleotide sequence ID" value="NZ_CAWMPN010000004.1"/>
</dbReference>
<evidence type="ECO:0000313" key="3">
    <source>
        <dbReference type="Proteomes" id="UP000093523"/>
    </source>
</evidence>
<dbReference type="EMBL" id="MAJU01000004">
    <property type="protein sequence ID" value="OCH23203.1"/>
    <property type="molecule type" value="Genomic_DNA"/>
</dbReference>
<dbReference type="AlphaFoldDB" id="A0A1B9P3X7"/>
<reference evidence="2 3" key="1">
    <citation type="submission" date="2016-06" db="EMBL/GenBank/DDBJ databases">
        <authorList>
            <person name="Kjaerup R.B."/>
            <person name="Dalgaard T.S."/>
            <person name="Juul-Madsen H.R."/>
        </authorList>
    </citation>
    <scope>NUCLEOTIDE SEQUENCE [LARGE SCALE GENOMIC DNA]</scope>
    <source>
        <strain evidence="2 3">1S159</strain>
    </source>
</reference>
<dbReference type="Proteomes" id="UP000093523">
    <property type="component" value="Unassembled WGS sequence"/>
</dbReference>
<accession>A0A1B9P3X7</accession>
<evidence type="ECO:0000313" key="2">
    <source>
        <dbReference type="EMBL" id="OCH23203.1"/>
    </source>
</evidence>
<dbReference type="OrthoDB" id="6399177at2"/>
<protein>
    <recommendedName>
        <fullName evidence="4">Sugar-binding protein</fullName>
    </recommendedName>
</protein>
<gene>
    <name evidence="2" type="ORF">A6E04_04685</name>
</gene>
<name>A0A1B9P3X7_ALILO</name>
<sequence length="323" mass="38111">MNLKCAVAAVAFVIAPQVYAYDRYSIFEDYVDQQSVISNDLRLHSFIKIVEDKESSVGEYRYNEENKITQRKYLDSIFNYEYNPDGTVKVAKALMKHNNPNSHIKHTKQNFISEYEYQELNNTKAVSIERKKVFNDHVSNLEGAPETTYTIKYKYNDDGNLIKRVQKPDDRLDKSKLVYRYSYYSNGRLKRVKEIKKLNHTVLDRNTLKLEYYSNGEIKKATHEKKDHIIRMVELDYIDDGSLIYGVHYVDPIKEWKVDMDFFGLAFLPIKYLKETSGDNVTQYQYSYQNTDGDQLPDALDVKLTLPNNHIIDLKYRFENHRP</sequence>
<proteinExistence type="predicted"/>
<comment type="caution">
    <text evidence="2">The sequence shown here is derived from an EMBL/GenBank/DDBJ whole genome shotgun (WGS) entry which is preliminary data.</text>
</comment>
<evidence type="ECO:0000256" key="1">
    <source>
        <dbReference type="SAM" id="SignalP"/>
    </source>
</evidence>
<feature type="signal peptide" evidence="1">
    <location>
        <begin position="1"/>
        <end position="20"/>
    </location>
</feature>
<organism evidence="2 3">
    <name type="scientific">Aliivibrio logei</name>
    <name type="common">Vibrio logei</name>
    <dbReference type="NCBI Taxonomy" id="688"/>
    <lineage>
        <taxon>Bacteria</taxon>
        <taxon>Pseudomonadati</taxon>
        <taxon>Pseudomonadota</taxon>
        <taxon>Gammaproteobacteria</taxon>
        <taxon>Vibrionales</taxon>
        <taxon>Vibrionaceae</taxon>
        <taxon>Aliivibrio</taxon>
    </lineage>
</organism>